<dbReference type="InterPro" id="IPR003018">
    <property type="entry name" value="GAF"/>
</dbReference>
<dbReference type="PANTHER" id="PTHR43065:SF48">
    <property type="entry name" value="HISTIDINE KINASE"/>
    <property type="match status" value="1"/>
</dbReference>
<feature type="domain" description="HAMP" evidence="12">
    <location>
        <begin position="224"/>
        <end position="277"/>
    </location>
</feature>
<dbReference type="Gene3D" id="3.30.450.40">
    <property type="match status" value="1"/>
</dbReference>
<evidence type="ECO:0000256" key="5">
    <source>
        <dbReference type="ARBA" id="ARBA00022679"/>
    </source>
</evidence>
<dbReference type="NCBIfam" id="TIGR00229">
    <property type="entry name" value="sensory_box"/>
    <property type="match status" value="2"/>
</dbReference>
<dbReference type="PROSITE" id="PS50885">
    <property type="entry name" value="HAMP"/>
    <property type="match status" value="1"/>
</dbReference>
<dbReference type="Proteomes" id="UP000649604">
    <property type="component" value="Unassembled WGS sequence"/>
</dbReference>
<dbReference type="PROSITE" id="PS50109">
    <property type="entry name" value="HIS_KIN"/>
    <property type="match status" value="1"/>
</dbReference>
<keyword evidence="8" id="KW-0812">Transmembrane</keyword>
<dbReference type="InterPro" id="IPR003661">
    <property type="entry name" value="HisK_dim/P_dom"/>
</dbReference>
<dbReference type="SUPFAM" id="SSF55785">
    <property type="entry name" value="PYP-like sensor domain (PAS domain)"/>
    <property type="match status" value="2"/>
</dbReference>
<dbReference type="GO" id="GO:0000155">
    <property type="term" value="F:phosphorelay sensor kinase activity"/>
    <property type="evidence" value="ECO:0007669"/>
    <property type="project" value="InterPro"/>
</dbReference>
<protein>
    <recommendedName>
        <fullName evidence="3">histidine kinase</fullName>
        <ecNumber evidence="3">2.7.13.3</ecNumber>
    </recommendedName>
</protein>
<feature type="coiled-coil region" evidence="7">
    <location>
        <begin position="265"/>
        <end position="292"/>
    </location>
</feature>
<evidence type="ECO:0000256" key="1">
    <source>
        <dbReference type="ARBA" id="ARBA00000085"/>
    </source>
</evidence>
<dbReference type="EMBL" id="WJJP01000258">
    <property type="protein sequence ID" value="MBD3324553.1"/>
    <property type="molecule type" value="Genomic_DNA"/>
</dbReference>
<feature type="coiled-coil region" evidence="7">
    <location>
        <begin position="398"/>
        <end position="457"/>
    </location>
</feature>
<organism evidence="13 14">
    <name type="scientific">candidate division KSB3 bacterium</name>
    <dbReference type="NCBI Taxonomy" id="2044937"/>
    <lineage>
        <taxon>Bacteria</taxon>
        <taxon>candidate division KSB3</taxon>
    </lineage>
</organism>
<keyword evidence="4" id="KW-0597">Phosphoprotein</keyword>
<feature type="non-terminal residue" evidence="13">
    <location>
        <position position="1"/>
    </location>
</feature>
<dbReference type="InterPro" id="IPR003594">
    <property type="entry name" value="HATPase_dom"/>
</dbReference>
<dbReference type="SUPFAM" id="SSF158472">
    <property type="entry name" value="HAMP domain-like"/>
    <property type="match status" value="1"/>
</dbReference>
<feature type="domain" description="PAS" evidence="10">
    <location>
        <begin position="443"/>
        <end position="488"/>
    </location>
</feature>
<dbReference type="CDD" id="cd00130">
    <property type="entry name" value="PAS"/>
    <property type="match status" value="2"/>
</dbReference>
<dbReference type="SMART" id="SM00387">
    <property type="entry name" value="HATPase_c"/>
    <property type="match status" value="1"/>
</dbReference>
<dbReference type="Pfam" id="PF13426">
    <property type="entry name" value="PAS_9"/>
    <property type="match status" value="2"/>
</dbReference>
<evidence type="ECO:0000256" key="8">
    <source>
        <dbReference type="SAM" id="Phobius"/>
    </source>
</evidence>
<dbReference type="InterPro" id="IPR036097">
    <property type="entry name" value="HisK_dim/P_sf"/>
</dbReference>
<evidence type="ECO:0000256" key="3">
    <source>
        <dbReference type="ARBA" id="ARBA00012438"/>
    </source>
</evidence>
<dbReference type="SMART" id="SM00086">
    <property type="entry name" value="PAC"/>
    <property type="match status" value="2"/>
</dbReference>
<dbReference type="CDD" id="cd06225">
    <property type="entry name" value="HAMP"/>
    <property type="match status" value="1"/>
</dbReference>
<dbReference type="InterPro" id="IPR004358">
    <property type="entry name" value="Sig_transdc_His_kin-like_C"/>
</dbReference>
<dbReference type="InterPro" id="IPR036890">
    <property type="entry name" value="HATPase_C_sf"/>
</dbReference>
<dbReference type="InterPro" id="IPR000700">
    <property type="entry name" value="PAS-assoc_C"/>
</dbReference>
<dbReference type="SUPFAM" id="SSF55874">
    <property type="entry name" value="ATPase domain of HSP90 chaperone/DNA topoisomerase II/histidine kinase"/>
    <property type="match status" value="1"/>
</dbReference>
<dbReference type="SMART" id="SM00304">
    <property type="entry name" value="HAMP"/>
    <property type="match status" value="1"/>
</dbReference>
<reference evidence="13" key="1">
    <citation type="submission" date="2019-11" db="EMBL/GenBank/DDBJ databases">
        <title>Microbial mats filling the niche in hypersaline microbial mats.</title>
        <authorList>
            <person name="Wong H.L."/>
            <person name="Macleod F.I."/>
            <person name="White R.A. III"/>
            <person name="Burns B.P."/>
        </authorList>
    </citation>
    <scope>NUCLEOTIDE SEQUENCE</scope>
    <source>
        <strain evidence="13">Rbin_158</strain>
    </source>
</reference>
<keyword evidence="8" id="KW-0472">Membrane</keyword>
<name>A0A9D5Q5P1_9BACT</name>
<keyword evidence="5" id="KW-0808">Transferase</keyword>
<evidence type="ECO:0000259" key="11">
    <source>
        <dbReference type="PROSITE" id="PS50113"/>
    </source>
</evidence>
<keyword evidence="7" id="KW-0175">Coiled coil</keyword>
<dbReference type="AlphaFoldDB" id="A0A9D5Q5P1"/>
<comment type="catalytic activity">
    <reaction evidence="1">
        <text>ATP + protein L-histidine = ADP + protein N-phospho-L-histidine.</text>
        <dbReference type="EC" id="2.7.13.3"/>
    </reaction>
</comment>
<dbReference type="SMART" id="SM00091">
    <property type="entry name" value="PAS"/>
    <property type="match status" value="3"/>
</dbReference>
<dbReference type="PRINTS" id="PR00344">
    <property type="entry name" value="BCTRLSENSOR"/>
</dbReference>
<comment type="caution">
    <text evidence="13">The sequence shown here is derived from an EMBL/GenBank/DDBJ whole genome shotgun (WGS) entry which is preliminary data.</text>
</comment>
<evidence type="ECO:0000313" key="14">
    <source>
        <dbReference type="Proteomes" id="UP000649604"/>
    </source>
</evidence>
<dbReference type="InterPro" id="IPR029016">
    <property type="entry name" value="GAF-like_dom_sf"/>
</dbReference>
<feature type="domain" description="PAC" evidence="11">
    <location>
        <begin position="516"/>
        <end position="568"/>
    </location>
</feature>
<evidence type="ECO:0000256" key="6">
    <source>
        <dbReference type="ARBA" id="ARBA00022777"/>
    </source>
</evidence>
<sequence length="1089" mass="123533">MKSSSLSLATKIWLSLGILVMGYLVSMVLGLYFQQQAETRLNTVASVFVPASTQSLLAFTAFNEQIKLYNDAVLTMEPLFIELAQHEAVKSRKALQFLLNLEGINPQKRTEIEQTFQRLTEFTATAQEIYQQICAQRQNIANAPRTPSATESVEIIPDEAWQLDQMTQVLREKLEGLVDTFVADLQQELMAVNDSQRREQYLNLIIFSGVVISSLSLFSIIIRRSLILPLLRLGTIAEKITAGQETDIKWLPDSQDEIGALNTALRSMTQNLQAEIQERKRTEESMLSLQQAVETMQIGITITDLDGKIIYTNPADAEMHGYTVDELIGQPVELFSPSGKRQSVTLKQIRRWRGLVRESFNRRKDNTLFPVWLTSEIVKDAQGEPFALVTSCEDITDRKHAEEELTHYREHLEELVAARTADLKQTNEHLRQEIQERQRIEDELRKLSRAVEQSASVILITDLNGTIEFVNPAFSKTTGYSMKEAIGKLPSILRSGKHSPEFYQDLWDTVKRGEVWQGEFVNRKKSGDLYWESATISPVRDHHGKITHYLAVKDDITERKQTEAMLLRQANLLRGVAEAMNELLVKTDFQLAITQALEILGRSIDFDRIYIYQSHQHPETGAPLMSQRVRWEQNLPEVRIDDPEFQDLSYASLGISRWYQELRAHHVLSGLMQEFPPSEQPLLESTGILSTIVLPIMIRERLWGFIGFDDCQTYRRWKEEEESILVALAGSIGGAIARQEAETKLIDANEELKSTLDDLTRTQAQLVQSEKMAALGQLIAGIAHEINTPLGAIRSSVGTIGRSLKQVLNELPQFLDTLPLDRRRDFFTLLQKALHKKQLLSSKEERRVKRELVKTLKAYHLDNARKIADMVIDIGIQESIEAFVPLLRDPHHFDILQMVYQIAGLQDSTATIMHATERASKVVFALKSYAHSDYAGDLIETDIIESLETVLTLYYNQIKRGVEVVRTYQDVEPLLCYSDELNQVWTNLIHNALQAMEYQGALEIGVGQDRRPRAGMPSGAVWVAITDSGRGIPPEIRNRIFEPFFTTKPPGEGSGLGLDIVKKIIEKHHGEISVESIPGKTTFRVVLPF</sequence>
<dbReference type="Gene3D" id="3.30.565.10">
    <property type="entry name" value="Histidine kinase-like ATPase, C-terminal domain"/>
    <property type="match status" value="1"/>
</dbReference>
<evidence type="ECO:0000313" key="13">
    <source>
        <dbReference type="EMBL" id="MBD3324553.1"/>
    </source>
</evidence>
<dbReference type="InterPro" id="IPR035965">
    <property type="entry name" value="PAS-like_dom_sf"/>
</dbReference>
<dbReference type="InterPro" id="IPR003660">
    <property type="entry name" value="HAMP_dom"/>
</dbReference>
<evidence type="ECO:0000259" key="9">
    <source>
        <dbReference type="PROSITE" id="PS50109"/>
    </source>
</evidence>
<evidence type="ECO:0000256" key="4">
    <source>
        <dbReference type="ARBA" id="ARBA00022553"/>
    </source>
</evidence>
<feature type="domain" description="PAS" evidence="10">
    <location>
        <begin position="285"/>
        <end position="338"/>
    </location>
</feature>
<keyword evidence="8" id="KW-1133">Transmembrane helix</keyword>
<dbReference type="Pfam" id="PF00672">
    <property type="entry name" value="HAMP"/>
    <property type="match status" value="1"/>
</dbReference>
<feature type="transmembrane region" description="Helical" evidence="8">
    <location>
        <begin position="12"/>
        <end position="33"/>
    </location>
</feature>
<accession>A0A9D5Q5P1</accession>
<evidence type="ECO:0000256" key="2">
    <source>
        <dbReference type="ARBA" id="ARBA00004370"/>
    </source>
</evidence>
<dbReference type="InterPro" id="IPR001610">
    <property type="entry name" value="PAC"/>
</dbReference>
<evidence type="ECO:0000259" key="12">
    <source>
        <dbReference type="PROSITE" id="PS50885"/>
    </source>
</evidence>
<dbReference type="GO" id="GO:0016020">
    <property type="term" value="C:membrane"/>
    <property type="evidence" value="ECO:0007669"/>
    <property type="project" value="UniProtKB-SubCell"/>
</dbReference>
<dbReference type="Gene3D" id="3.30.450.20">
    <property type="entry name" value="PAS domain"/>
    <property type="match status" value="2"/>
</dbReference>
<feature type="domain" description="PAC" evidence="11">
    <location>
        <begin position="355"/>
        <end position="407"/>
    </location>
</feature>
<feature type="domain" description="Histidine kinase" evidence="9">
    <location>
        <begin position="781"/>
        <end position="1089"/>
    </location>
</feature>
<comment type="subcellular location">
    <subcellularLocation>
        <location evidence="2">Membrane</location>
    </subcellularLocation>
</comment>
<dbReference type="EC" id="2.7.13.3" evidence="3"/>
<keyword evidence="6" id="KW-0418">Kinase</keyword>
<evidence type="ECO:0000256" key="7">
    <source>
        <dbReference type="SAM" id="Coils"/>
    </source>
</evidence>
<dbReference type="SUPFAM" id="SSF55781">
    <property type="entry name" value="GAF domain-like"/>
    <property type="match status" value="1"/>
</dbReference>
<dbReference type="Pfam" id="PF01590">
    <property type="entry name" value="GAF"/>
    <property type="match status" value="1"/>
</dbReference>
<dbReference type="PROSITE" id="PS50112">
    <property type="entry name" value="PAS"/>
    <property type="match status" value="2"/>
</dbReference>
<dbReference type="InterPro" id="IPR005467">
    <property type="entry name" value="His_kinase_dom"/>
</dbReference>
<dbReference type="SMART" id="SM00065">
    <property type="entry name" value="GAF"/>
    <property type="match status" value="1"/>
</dbReference>
<dbReference type="Gene3D" id="6.10.340.10">
    <property type="match status" value="1"/>
</dbReference>
<dbReference type="PROSITE" id="PS50113">
    <property type="entry name" value="PAC"/>
    <property type="match status" value="2"/>
</dbReference>
<dbReference type="SUPFAM" id="SSF47384">
    <property type="entry name" value="Homodimeric domain of signal transducing histidine kinase"/>
    <property type="match status" value="1"/>
</dbReference>
<feature type="coiled-coil region" evidence="7">
    <location>
        <begin position="738"/>
        <end position="769"/>
    </location>
</feature>
<gene>
    <name evidence="13" type="ORF">GF339_08205</name>
</gene>
<feature type="transmembrane region" description="Helical" evidence="8">
    <location>
        <begin position="201"/>
        <end position="222"/>
    </location>
</feature>
<dbReference type="PANTHER" id="PTHR43065">
    <property type="entry name" value="SENSOR HISTIDINE KINASE"/>
    <property type="match status" value="1"/>
</dbReference>
<dbReference type="CDD" id="cd00082">
    <property type="entry name" value="HisKA"/>
    <property type="match status" value="1"/>
</dbReference>
<dbReference type="Pfam" id="PF02518">
    <property type="entry name" value="HATPase_c"/>
    <property type="match status" value="1"/>
</dbReference>
<dbReference type="InterPro" id="IPR000014">
    <property type="entry name" value="PAS"/>
</dbReference>
<dbReference type="Gene3D" id="1.10.287.130">
    <property type="match status" value="1"/>
</dbReference>
<proteinExistence type="predicted"/>
<evidence type="ECO:0000259" key="10">
    <source>
        <dbReference type="PROSITE" id="PS50112"/>
    </source>
</evidence>